<dbReference type="InterPro" id="IPR002934">
    <property type="entry name" value="Polymerase_NTP_transf_dom"/>
</dbReference>
<evidence type="ECO:0000259" key="2">
    <source>
        <dbReference type="Pfam" id="PF13228"/>
    </source>
</evidence>
<gene>
    <name evidence="3" type="ORF">GCM10010862_54190</name>
</gene>
<feature type="domain" description="DUF4037" evidence="2">
    <location>
        <begin position="144"/>
        <end position="220"/>
    </location>
</feature>
<dbReference type="Proteomes" id="UP001156691">
    <property type="component" value="Unassembled WGS sequence"/>
</dbReference>
<sequence>MTDPIIDRLLPVLMGVPGIAAIVLGGSRARGTAHQGSDYDIGLYYDPADPFEVPALASAVARIADEGDAVELTPIGGWGPWINGGAWITVAGSAVDLLYRDLAAVNAVVDAAQRGEFTMAYQAGHPHVFASTIWMGEAAVAVPLHDPAGAFAALQSRVLPYPEALRRALVERFAWEARFALANARKALERQDATYVAGCAFRALSSLAQVLFALNRRYLINEKGAFSEAATLPSTLSGLESDVRDMWRRIGDGELEAALNRLDVLLEAQEKLASTMMSSR</sequence>
<accession>A0ABQ5WDE8</accession>
<evidence type="ECO:0000313" key="3">
    <source>
        <dbReference type="EMBL" id="GLQ58160.1"/>
    </source>
</evidence>
<reference evidence="4" key="1">
    <citation type="journal article" date="2019" name="Int. J. Syst. Evol. Microbiol.">
        <title>The Global Catalogue of Microorganisms (GCM) 10K type strain sequencing project: providing services to taxonomists for standard genome sequencing and annotation.</title>
        <authorList>
            <consortium name="The Broad Institute Genomics Platform"/>
            <consortium name="The Broad Institute Genome Sequencing Center for Infectious Disease"/>
            <person name="Wu L."/>
            <person name="Ma J."/>
        </authorList>
    </citation>
    <scope>NUCLEOTIDE SEQUENCE [LARGE SCALE GENOMIC DNA]</scope>
    <source>
        <strain evidence="4">NBRC 112416</strain>
    </source>
</reference>
<organism evidence="3 4">
    <name type="scientific">Devosia nitrariae</name>
    <dbReference type="NCBI Taxonomy" id="2071872"/>
    <lineage>
        <taxon>Bacteria</taxon>
        <taxon>Pseudomonadati</taxon>
        <taxon>Pseudomonadota</taxon>
        <taxon>Alphaproteobacteria</taxon>
        <taxon>Hyphomicrobiales</taxon>
        <taxon>Devosiaceae</taxon>
        <taxon>Devosia</taxon>
    </lineage>
</organism>
<dbReference type="Pfam" id="PF01909">
    <property type="entry name" value="NTP_transf_2"/>
    <property type="match status" value="1"/>
</dbReference>
<protein>
    <recommendedName>
        <fullName evidence="5">Nucleotidyltransferase domain-containing protein</fullName>
    </recommendedName>
</protein>
<name>A0ABQ5WDE8_9HYPH</name>
<comment type="caution">
    <text evidence="3">The sequence shown here is derived from an EMBL/GenBank/DDBJ whole genome shotgun (WGS) entry which is preliminary data.</text>
</comment>
<dbReference type="RefSeq" id="WP_284343554.1">
    <property type="nucleotide sequence ID" value="NZ_BSNS01000034.1"/>
</dbReference>
<dbReference type="CDD" id="cd05403">
    <property type="entry name" value="NT_KNTase_like"/>
    <property type="match status" value="1"/>
</dbReference>
<proteinExistence type="predicted"/>
<dbReference type="SUPFAM" id="SSF81301">
    <property type="entry name" value="Nucleotidyltransferase"/>
    <property type="match status" value="1"/>
</dbReference>
<evidence type="ECO:0008006" key="5">
    <source>
        <dbReference type="Google" id="ProtNLM"/>
    </source>
</evidence>
<keyword evidence="4" id="KW-1185">Reference proteome</keyword>
<dbReference type="InterPro" id="IPR025117">
    <property type="entry name" value="DUF4037"/>
</dbReference>
<evidence type="ECO:0000313" key="4">
    <source>
        <dbReference type="Proteomes" id="UP001156691"/>
    </source>
</evidence>
<dbReference type="InterPro" id="IPR043519">
    <property type="entry name" value="NT_sf"/>
</dbReference>
<dbReference type="Pfam" id="PF13228">
    <property type="entry name" value="DUF4037"/>
    <property type="match status" value="1"/>
</dbReference>
<dbReference type="EMBL" id="BSNS01000034">
    <property type="protein sequence ID" value="GLQ58160.1"/>
    <property type="molecule type" value="Genomic_DNA"/>
</dbReference>
<dbReference type="Gene3D" id="3.30.460.10">
    <property type="entry name" value="Beta Polymerase, domain 2"/>
    <property type="match status" value="1"/>
</dbReference>
<feature type="domain" description="Polymerase nucleotidyl transferase" evidence="1">
    <location>
        <begin position="19"/>
        <end position="50"/>
    </location>
</feature>
<evidence type="ECO:0000259" key="1">
    <source>
        <dbReference type="Pfam" id="PF01909"/>
    </source>
</evidence>